<keyword evidence="5" id="KW-0520">NAD</keyword>
<reference evidence="7 8" key="1">
    <citation type="submission" date="2015-05" db="EMBL/GenBank/DDBJ databases">
        <title>Draft genome sequence of Microvirga vignae strain BR3299, a novel nitrogen fixing bacteria isolated from Brazil semi-aired region.</title>
        <authorList>
            <person name="Zilli J.E."/>
            <person name="Passos S.R."/>
            <person name="Leite J."/>
            <person name="Baldani J.I."/>
            <person name="Xavier G.R."/>
            <person name="Rumjaneck N.G."/>
            <person name="Simoes-Araujo J.L."/>
        </authorList>
    </citation>
    <scope>NUCLEOTIDE SEQUENCE [LARGE SCALE GENOMIC DNA]</scope>
    <source>
        <strain evidence="7 8">BR3299</strain>
    </source>
</reference>
<evidence type="ECO:0000313" key="8">
    <source>
        <dbReference type="Proteomes" id="UP000035489"/>
    </source>
</evidence>
<evidence type="ECO:0000256" key="5">
    <source>
        <dbReference type="HAMAP-Rule" id="MF_01204"/>
    </source>
</evidence>
<keyword evidence="8" id="KW-1185">Reference proteome</keyword>
<dbReference type="GO" id="GO:0016491">
    <property type="term" value="F:oxidoreductase activity"/>
    <property type="evidence" value="ECO:0007669"/>
    <property type="project" value="UniProtKB-UniRule"/>
</dbReference>
<accession>A0A0H1RGF8</accession>
<keyword evidence="2 5" id="KW-0288">FMN</keyword>
<evidence type="ECO:0000259" key="6">
    <source>
        <dbReference type="Pfam" id="PF00881"/>
    </source>
</evidence>
<feature type="domain" description="Nitroreductase" evidence="6">
    <location>
        <begin position="15"/>
        <end position="174"/>
    </location>
</feature>
<comment type="cofactor">
    <cofactor evidence="5">
        <name>FMN</name>
        <dbReference type="ChEBI" id="CHEBI:58210"/>
    </cofactor>
</comment>
<dbReference type="InterPro" id="IPR050461">
    <property type="entry name" value="Nitroreductase_HadB/RutE"/>
</dbReference>
<dbReference type="InterPro" id="IPR023936">
    <property type="entry name" value="RutE-like"/>
</dbReference>
<evidence type="ECO:0000313" key="7">
    <source>
        <dbReference type="EMBL" id="KLK93901.1"/>
    </source>
</evidence>
<keyword evidence="4 5" id="KW-0560">Oxidoreductase</keyword>
<evidence type="ECO:0000256" key="1">
    <source>
        <dbReference type="ARBA" id="ARBA00022630"/>
    </source>
</evidence>
<dbReference type="RefSeq" id="WP_047187945.1">
    <property type="nucleotide sequence ID" value="NZ_LCYG01000016.1"/>
</dbReference>
<proteinExistence type="inferred from homology"/>
<dbReference type="EMBL" id="LCYG01000016">
    <property type="protein sequence ID" value="KLK93901.1"/>
    <property type="molecule type" value="Genomic_DNA"/>
</dbReference>
<dbReference type="InterPro" id="IPR029479">
    <property type="entry name" value="Nitroreductase"/>
</dbReference>
<comment type="caution">
    <text evidence="7">The sequence shown here is derived from an EMBL/GenBank/DDBJ whole genome shotgun (WGS) entry which is preliminary data.</text>
</comment>
<dbReference type="STRING" id="1225564.AA309_05280"/>
<evidence type="ECO:0000256" key="3">
    <source>
        <dbReference type="ARBA" id="ARBA00022857"/>
    </source>
</evidence>
<name>A0A0H1RGF8_9HYPH</name>
<dbReference type="SUPFAM" id="SSF55469">
    <property type="entry name" value="FMN-dependent nitroreductase-like"/>
    <property type="match status" value="1"/>
</dbReference>
<dbReference type="OrthoDB" id="9784375at2"/>
<keyword evidence="1 5" id="KW-0285">Flavoprotein</keyword>
<protein>
    <recommendedName>
        <fullName evidence="5">Putative NADH dehydrogenase/NAD(P)H nitroreductase AA309_05280</fullName>
        <ecNumber evidence="5">1.-.-.-</ecNumber>
    </recommendedName>
</protein>
<dbReference type="InterPro" id="IPR000415">
    <property type="entry name" value="Nitroreductase-like"/>
</dbReference>
<gene>
    <name evidence="7" type="ORF">AA309_05280</name>
</gene>
<dbReference type="EC" id="1.-.-.-" evidence="5"/>
<dbReference type="HAMAP" id="MF_01204">
    <property type="entry name" value="Oxidoreductase_RutE_HadB"/>
    <property type="match status" value="1"/>
</dbReference>
<sequence length="196" mass="21915">MPPLSDAALDQLFRNARTHRWWEDRKIPEDILRAIADLAKLGPTSANSSPGRFVFVVSPEAKEKLKPHLDEGNVRQTMSAPATVIVAQDMEFYEKLGFLAPHSKDARSWFAGKPDAIERTAFQGSSLQGAYLIVAARSFGLDCGPMGGFDREGVDRTFFPDGKTKSNFLINLGYGLPEKLHPRQPRFGFEEFCRIE</sequence>
<comment type="similarity">
    <text evidence="5">Belongs to the nitroreductase family. HadB/RutE subfamily.</text>
</comment>
<organism evidence="7 8">
    <name type="scientific">Microvirga vignae</name>
    <dbReference type="NCBI Taxonomy" id="1225564"/>
    <lineage>
        <taxon>Bacteria</taxon>
        <taxon>Pseudomonadati</taxon>
        <taxon>Pseudomonadota</taxon>
        <taxon>Alphaproteobacteria</taxon>
        <taxon>Hyphomicrobiales</taxon>
        <taxon>Methylobacteriaceae</taxon>
        <taxon>Microvirga</taxon>
    </lineage>
</organism>
<dbReference type="PANTHER" id="PTHR43543">
    <property type="entry name" value="MALONIC SEMIALDEHYDE REDUCTASE RUTE-RELATED"/>
    <property type="match status" value="1"/>
</dbReference>
<dbReference type="AlphaFoldDB" id="A0A0H1RGF8"/>
<dbReference type="Proteomes" id="UP000035489">
    <property type="component" value="Unassembled WGS sequence"/>
</dbReference>
<dbReference type="NCBIfam" id="NF003768">
    <property type="entry name" value="PRK05365.1"/>
    <property type="match status" value="1"/>
</dbReference>
<dbReference type="PANTHER" id="PTHR43543:SF1">
    <property type="entry name" value="MALONIC SEMIALDEHYDE REDUCTASE RUTE-RELATED"/>
    <property type="match status" value="1"/>
</dbReference>
<dbReference type="CDD" id="cd02148">
    <property type="entry name" value="RutE-like"/>
    <property type="match status" value="1"/>
</dbReference>
<keyword evidence="3 5" id="KW-0521">NADP</keyword>
<dbReference type="Pfam" id="PF00881">
    <property type="entry name" value="Nitroreductase"/>
    <property type="match status" value="1"/>
</dbReference>
<dbReference type="Gene3D" id="3.40.109.10">
    <property type="entry name" value="NADH Oxidase"/>
    <property type="match status" value="1"/>
</dbReference>
<evidence type="ECO:0000256" key="4">
    <source>
        <dbReference type="ARBA" id="ARBA00023002"/>
    </source>
</evidence>
<dbReference type="PATRIC" id="fig|1225564.3.peg.1518"/>
<evidence type="ECO:0000256" key="2">
    <source>
        <dbReference type="ARBA" id="ARBA00022643"/>
    </source>
</evidence>